<dbReference type="EC" id="2.4.-.-" evidence="2"/>
<keyword evidence="1" id="KW-0472">Membrane</keyword>
<feature type="transmembrane region" description="Helical" evidence="1">
    <location>
        <begin position="690"/>
        <end position="707"/>
    </location>
</feature>
<dbReference type="RefSeq" id="WP_386741085.1">
    <property type="nucleotide sequence ID" value="NZ_JBHSMG010000004.1"/>
</dbReference>
<feature type="transmembrane region" description="Helical" evidence="1">
    <location>
        <begin position="625"/>
        <end position="645"/>
    </location>
</feature>
<feature type="transmembrane region" description="Helical" evidence="1">
    <location>
        <begin position="490"/>
        <end position="508"/>
    </location>
</feature>
<feature type="transmembrane region" description="Helical" evidence="1">
    <location>
        <begin position="467"/>
        <end position="484"/>
    </location>
</feature>
<feature type="transmembrane region" description="Helical" evidence="1">
    <location>
        <begin position="434"/>
        <end position="455"/>
    </location>
</feature>
<dbReference type="EMBL" id="JBHSMG010000004">
    <property type="protein sequence ID" value="MFC5503374.1"/>
    <property type="molecule type" value="Genomic_DNA"/>
</dbReference>
<sequence>MQPRVTAILVVRNGEPWLDRTLRALAAQIRKPDALVVVDCSSTDGSAEQLAAATPTQYVSAPNLAMGAAISFGLQAAAPAESGSDWLWLLSADTAPEPTALAELLAAVEVAPSVVIAGPKVVDPDDHALIRSYGESLSRFGATVRLVEDELDQAQHDADGDVLGVTSTGMLVQRAVWERLGGFDPGLPGVDAGLDFSIRARLAGFRVIRVADARVTRGVRPEDQGRRRPLSSRGRIRVARIAQLHRRMVYAPAAALPVHWLSLVPLALLRSIGRLLGKRPGAIPGELAAAFRVAFDGSVAPARARLRRNRTLGWASIAPLRIPGDAVRELRAVARDRASAENAEPDLVRAAFFGGGGAAVTLIGAVIGVGLFWRLIGASALSGGALLPLDGDVGALWSRLAWGVRNIGVDLTGPSDPFSAVLALLGSLTPWNTSFSIVLLWLAAMPLAALGAWWCATRFTEHRWPPAVAALLWMLAPPLLSALADGRPAAVLAHLLLPWLVLAAIEGAKSWSAAAAASLLFAATAACAPVLTPALLLAVVGWAFARPRGFVRLIGIPIPAIALFAPLVVAQLLRGNPLGLLADPGASVTFPRPTGWQLLLGLPSSASDGWSALAAAIGLPGGLGVLAPAVLLAPLAAMALLALFLPGSRRAIPAMIVALLGLVTAVVSAHLGIAAGGADVVTPWPGSGLSLYWLGLVAAVVVTLDAIGAARVVVGIAVLVTATISVAPLLIAPVLGTGNVTKSDGQLLPALVTAEATAHPGVGTLVLVPQDDGSLAVVVDRGPGTTLDESSTLWSTRVTTDASTRALATLAGNLASRSGYDPRATLSRFKIEFVVLPQASGGSEGVRQRAAEALDSTASLVPVGETSVGTLWRVPGFTSASTSAQSIGATSTAILVAQGVVIGLALLLAIPTGRRRRVVTEVALPGEDPADTFDEDENA</sequence>
<dbReference type="InterPro" id="IPR050834">
    <property type="entry name" value="Glycosyltransf_2"/>
</dbReference>
<comment type="caution">
    <text evidence="2">The sequence shown here is derived from an EMBL/GenBank/DDBJ whole genome shotgun (WGS) entry which is preliminary data.</text>
</comment>
<dbReference type="GO" id="GO:0016757">
    <property type="term" value="F:glycosyltransferase activity"/>
    <property type="evidence" value="ECO:0007669"/>
    <property type="project" value="UniProtKB-KW"/>
</dbReference>
<feature type="transmembrane region" description="Helical" evidence="1">
    <location>
        <begin position="550"/>
        <end position="573"/>
    </location>
</feature>
<reference evidence="3" key="1">
    <citation type="journal article" date="2019" name="Int. J. Syst. Evol. Microbiol.">
        <title>The Global Catalogue of Microorganisms (GCM) 10K type strain sequencing project: providing services to taxonomists for standard genome sequencing and annotation.</title>
        <authorList>
            <consortium name="The Broad Institute Genomics Platform"/>
            <consortium name="The Broad Institute Genome Sequencing Center for Infectious Disease"/>
            <person name="Wu L."/>
            <person name="Ma J."/>
        </authorList>
    </citation>
    <scope>NUCLEOTIDE SEQUENCE [LARGE SCALE GENOMIC DNA]</scope>
    <source>
        <strain evidence="3">CGMCC 4.6997</strain>
    </source>
</reference>
<evidence type="ECO:0000313" key="3">
    <source>
        <dbReference type="Proteomes" id="UP001596039"/>
    </source>
</evidence>
<dbReference type="PANTHER" id="PTHR43685:SF3">
    <property type="entry name" value="SLR2126 PROTEIN"/>
    <property type="match status" value="1"/>
</dbReference>
<keyword evidence="3" id="KW-1185">Reference proteome</keyword>
<accession>A0ABW0NUZ5</accession>
<keyword evidence="1" id="KW-1133">Transmembrane helix</keyword>
<protein>
    <submittedName>
        <fullName evidence="2">Glycosyltransferase family 2 protein</fullName>
        <ecNumber evidence="2">2.4.-.-</ecNumber>
    </submittedName>
</protein>
<dbReference type="Pfam" id="PF13641">
    <property type="entry name" value="Glyco_tranf_2_3"/>
    <property type="match status" value="1"/>
</dbReference>
<name>A0ABW0NUZ5_9MICO</name>
<feature type="transmembrane region" description="Helical" evidence="1">
    <location>
        <begin position="347"/>
        <end position="373"/>
    </location>
</feature>
<feature type="transmembrane region" description="Helical" evidence="1">
    <location>
        <begin position="714"/>
        <end position="736"/>
    </location>
</feature>
<keyword evidence="2" id="KW-0328">Glycosyltransferase</keyword>
<gene>
    <name evidence="2" type="ORF">ACFPJ4_14090</name>
</gene>
<keyword evidence="2" id="KW-0808">Transferase</keyword>
<dbReference type="Gene3D" id="3.90.550.10">
    <property type="entry name" value="Spore Coat Polysaccharide Biosynthesis Protein SpsA, Chain A"/>
    <property type="match status" value="1"/>
</dbReference>
<feature type="transmembrane region" description="Helical" evidence="1">
    <location>
        <begin position="657"/>
        <end position="678"/>
    </location>
</feature>
<feature type="transmembrane region" description="Helical" evidence="1">
    <location>
        <begin position="887"/>
        <end position="910"/>
    </location>
</feature>
<dbReference type="PANTHER" id="PTHR43685">
    <property type="entry name" value="GLYCOSYLTRANSFERASE"/>
    <property type="match status" value="1"/>
</dbReference>
<feature type="transmembrane region" description="Helical" evidence="1">
    <location>
        <begin position="520"/>
        <end position="544"/>
    </location>
</feature>
<dbReference type="SUPFAM" id="SSF53448">
    <property type="entry name" value="Nucleotide-diphospho-sugar transferases"/>
    <property type="match status" value="1"/>
</dbReference>
<evidence type="ECO:0000313" key="2">
    <source>
        <dbReference type="EMBL" id="MFC5503374.1"/>
    </source>
</evidence>
<keyword evidence="1" id="KW-0812">Transmembrane</keyword>
<proteinExistence type="predicted"/>
<organism evidence="2 3">
    <name type="scientific">Lysinimonas soli</name>
    <dbReference type="NCBI Taxonomy" id="1074233"/>
    <lineage>
        <taxon>Bacteria</taxon>
        <taxon>Bacillati</taxon>
        <taxon>Actinomycetota</taxon>
        <taxon>Actinomycetes</taxon>
        <taxon>Micrococcales</taxon>
        <taxon>Microbacteriaceae</taxon>
        <taxon>Lysinimonas</taxon>
    </lineage>
</organism>
<evidence type="ECO:0000256" key="1">
    <source>
        <dbReference type="SAM" id="Phobius"/>
    </source>
</evidence>
<dbReference type="InterPro" id="IPR029044">
    <property type="entry name" value="Nucleotide-diphossugar_trans"/>
</dbReference>
<dbReference type="Proteomes" id="UP001596039">
    <property type="component" value="Unassembled WGS sequence"/>
</dbReference>